<keyword evidence="1" id="KW-0430">Lectin</keyword>
<keyword evidence="7" id="KW-1185">Reference proteome</keyword>
<keyword evidence="4" id="KW-1133">Transmembrane helix</keyword>
<dbReference type="Proteomes" id="UP001152798">
    <property type="component" value="Chromosome 5"/>
</dbReference>
<evidence type="ECO:0000256" key="3">
    <source>
        <dbReference type="SAM" id="MobiDB-lite"/>
    </source>
</evidence>
<dbReference type="EMBL" id="OV725081">
    <property type="protein sequence ID" value="CAH1402311.1"/>
    <property type="molecule type" value="Genomic_DNA"/>
</dbReference>
<dbReference type="Gene3D" id="2.60.120.740">
    <property type="match status" value="2"/>
</dbReference>
<evidence type="ECO:0000313" key="7">
    <source>
        <dbReference type="Proteomes" id="UP001152798"/>
    </source>
</evidence>
<keyword evidence="2" id="KW-0677">Repeat</keyword>
<dbReference type="PANTHER" id="PTHR46780">
    <property type="entry name" value="PROTEIN EVA-1"/>
    <property type="match status" value="1"/>
</dbReference>
<evidence type="ECO:0000256" key="4">
    <source>
        <dbReference type="SAM" id="Phobius"/>
    </source>
</evidence>
<feature type="region of interest" description="Disordered" evidence="3">
    <location>
        <begin position="225"/>
        <end position="259"/>
    </location>
</feature>
<dbReference type="CDD" id="cd22829">
    <property type="entry name" value="Gal_Rha_Lectin_EVA1_EVA1C_rpt2"/>
    <property type="match status" value="1"/>
</dbReference>
<accession>A0A9P0MT31</accession>
<sequence length="419" mass="46281">MGDIVLLTGLITGTAKYQPEAAGKDGLRTAESLLPPGMIKNWGLTGEQYSLLQTAVERCQKKRHCRLQPSTNGFTTDPCPGVAKHMQIVYNCRPYEFRSKTACENEVVQLQCGPNSRIAIYSASYGRTQYESVQCPQTQGVPEETCLAGYATETVIRFCHGKRRCALSVDSGTFGSPCRKESRMYLKVVYTCVPRQVLLTNSEQLQELDEPLDPSEDWLDYEEEGQAAPNTSGHHNSSTASNESITLHHNRGGKVRRDTKKLSSLSVNCTVEGIQPQGIGFISQWMSVYFFLSNNIERLVLYIAVSAGGGLVCLLALVAARLAWVRRKPPAPPSVPSYTGEMFEGDVDLTIATPLPTEPSEVAKTYAYNMFSWCGTQHRFLLGAFQLPIPNITSADRNLLKKQHLKVTAPRDTTPLSAY</sequence>
<organism evidence="6 7">
    <name type="scientific">Nezara viridula</name>
    <name type="common">Southern green stink bug</name>
    <name type="synonym">Cimex viridulus</name>
    <dbReference type="NCBI Taxonomy" id="85310"/>
    <lineage>
        <taxon>Eukaryota</taxon>
        <taxon>Metazoa</taxon>
        <taxon>Ecdysozoa</taxon>
        <taxon>Arthropoda</taxon>
        <taxon>Hexapoda</taxon>
        <taxon>Insecta</taxon>
        <taxon>Pterygota</taxon>
        <taxon>Neoptera</taxon>
        <taxon>Paraneoptera</taxon>
        <taxon>Hemiptera</taxon>
        <taxon>Heteroptera</taxon>
        <taxon>Panheteroptera</taxon>
        <taxon>Pentatomomorpha</taxon>
        <taxon>Pentatomoidea</taxon>
        <taxon>Pentatomidae</taxon>
        <taxon>Pentatominae</taxon>
        <taxon>Nezara</taxon>
    </lineage>
</organism>
<reference evidence="6" key="1">
    <citation type="submission" date="2022-01" db="EMBL/GenBank/DDBJ databases">
        <authorList>
            <person name="King R."/>
        </authorList>
    </citation>
    <scope>NUCLEOTIDE SEQUENCE</scope>
</reference>
<dbReference type="Pfam" id="PF02140">
    <property type="entry name" value="SUEL_Lectin"/>
    <property type="match status" value="1"/>
</dbReference>
<feature type="compositionally biased region" description="Basic residues" evidence="3">
    <location>
        <begin position="248"/>
        <end position="259"/>
    </location>
</feature>
<feature type="transmembrane region" description="Helical" evidence="4">
    <location>
        <begin position="299"/>
        <end position="320"/>
    </location>
</feature>
<dbReference type="GO" id="GO:0030246">
    <property type="term" value="F:carbohydrate binding"/>
    <property type="evidence" value="ECO:0007669"/>
    <property type="project" value="UniProtKB-KW"/>
</dbReference>
<evidence type="ECO:0000313" key="6">
    <source>
        <dbReference type="EMBL" id="CAH1402311.1"/>
    </source>
</evidence>
<keyword evidence="4" id="KW-0812">Transmembrane</keyword>
<dbReference type="OrthoDB" id="5970528at2759"/>
<evidence type="ECO:0000259" key="5">
    <source>
        <dbReference type="PROSITE" id="PS50228"/>
    </source>
</evidence>
<proteinExistence type="predicted"/>
<name>A0A9P0MT31_NEZVI</name>
<feature type="domain" description="SUEL-type lectin" evidence="5">
    <location>
        <begin position="102"/>
        <end position="193"/>
    </location>
</feature>
<dbReference type="InterPro" id="IPR043159">
    <property type="entry name" value="Lectin_gal-bd_sf"/>
</dbReference>
<dbReference type="AlphaFoldDB" id="A0A9P0MT31"/>
<dbReference type="PROSITE" id="PS50228">
    <property type="entry name" value="SUEL_LECTIN"/>
    <property type="match status" value="1"/>
</dbReference>
<keyword evidence="4" id="KW-0472">Membrane</keyword>
<gene>
    <name evidence="6" type="ORF">NEZAVI_LOCUS11167</name>
</gene>
<dbReference type="FunFam" id="2.60.120.740:FF:000003">
    <property type="entry name" value="Protein eva-1 homolog C"/>
    <property type="match status" value="1"/>
</dbReference>
<feature type="compositionally biased region" description="Polar residues" evidence="3">
    <location>
        <begin position="228"/>
        <end position="247"/>
    </location>
</feature>
<dbReference type="InterPro" id="IPR000922">
    <property type="entry name" value="Lectin_gal-bd_dom"/>
</dbReference>
<evidence type="ECO:0000256" key="2">
    <source>
        <dbReference type="ARBA" id="ARBA00022737"/>
    </source>
</evidence>
<evidence type="ECO:0000256" key="1">
    <source>
        <dbReference type="ARBA" id="ARBA00022734"/>
    </source>
</evidence>
<protein>
    <recommendedName>
        <fullName evidence="5">SUEL-type lectin domain-containing protein</fullName>
    </recommendedName>
</protein>